<dbReference type="Proteomes" id="UP000250043">
    <property type="component" value="Unassembled WGS sequence"/>
</dbReference>
<dbReference type="EMBL" id="KV722446">
    <property type="protein sequence ID" value="OCH88675.1"/>
    <property type="molecule type" value="Genomic_DNA"/>
</dbReference>
<sequence>MPLGPADDKGTLLYYEDTGVPDESPTYLTLFLVHGALFHGAVFRRMFPFAATHNLRIITVNKRGYVGSTPFTSKELDALRGPVEQQREAVEALGIQLAHFIAWFIEKEKIPPTSRLAEGNGARTGGFALVGWSVGNIVTFSLMANADKLPEQTRRLFELYFSAFIVYDMPIRASGDPFEHLIYSPWRDPSLSEESRIKAFGSWISTYCLPLVSLTGDAATIAARKPLLENGSNRPVTTVARMTPDELASTTDMAAFEHSQMLVLGVNPIILRDNVQRTLIDARFDVDSGGKKVLWPALQVKAVWCDMTIGDVVLWHFRLLQRWKTEQQLGHGGARPFEVFRFEKANHFPHWDDAERFTEFMARILR</sequence>
<reference evidence="2 3" key="1">
    <citation type="submission" date="2016-07" db="EMBL/GenBank/DDBJ databases">
        <title>Draft genome of the white-rot fungus Obba rivulosa 3A-2.</title>
        <authorList>
            <consortium name="DOE Joint Genome Institute"/>
            <person name="Miettinen O."/>
            <person name="Riley R."/>
            <person name="Acob R."/>
            <person name="Barry K."/>
            <person name="Cullen D."/>
            <person name="De Vries R."/>
            <person name="Hainaut M."/>
            <person name="Hatakka A."/>
            <person name="Henrissat B."/>
            <person name="Hilden K."/>
            <person name="Kuo R."/>
            <person name="Labutti K."/>
            <person name="Lipzen A."/>
            <person name="Makela M.R."/>
            <person name="Sandor L."/>
            <person name="Spatafora J.W."/>
            <person name="Grigoriev I.V."/>
            <person name="Hibbett D.S."/>
        </authorList>
    </citation>
    <scope>NUCLEOTIDE SEQUENCE [LARGE SCALE GENOMIC DNA]</scope>
    <source>
        <strain evidence="2 3">3A-2</strain>
    </source>
</reference>
<proteinExistence type="predicted"/>
<dbReference type="SUPFAM" id="SSF53474">
    <property type="entry name" value="alpha/beta-Hydrolases"/>
    <property type="match status" value="1"/>
</dbReference>
<organism evidence="2 3">
    <name type="scientific">Obba rivulosa</name>
    <dbReference type="NCBI Taxonomy" id="1052685"/>
    <lineage>
        <taxon>Eukaryota</taxon>
        <taxon>Fungi</taxon>
        <taxon>Dikarya</taxon>
        <taxon>Basidiomycota</taxon>
        <taxon>Agaricomycotina</taxon>
        <taxon>Agaricomycetes</taxon>
        <taxon>Polyporales</taxon>
        <taxon>Gelatoporiaceae</taxon>
        <taxon>Obba</taxon>
    </lineage>
</organism>
<feature type="domain" description="AB hydrolase-1" evidence="1">
    <location>
        <begin position="30"/>
        <end position="358"/>
    </location>
</feature>
<dbReference type="Pfam" id="PF12697">
    <property type="entry name" value="Abhydrolase_6"/>
    <property type="match status" value="1"/>
</dbReference>
<dbReference type="InterPro" id="IPR000073">
    <property type="entry name" value="AB_hydrolase_1"/>
</dbReference>
<dbReference type="Gene3D" id="3.40.50.1820">
    <property type="entry name" value="alpha/beta hydrolase"/>
    <property type="match status" value="1"/>
</dbReference>
<accession>A0A8E2DHX0</accession>
<name>A0A8E2DHX0_9APHY</name>
<keyword evidence="3" id="KW-1185">Reference proteome</keyword>
<evidence type="ECO:0000313" key="2">
    <source>
        <dbReference type="EMBL" id="OCH88675.1"/>
    </source>
</evidence>
<evidence type="ECO:0000259" key="1">
    <source>
        <dbReference type="Pfam" id="PF12697"/>
    </source>
</evidence>
<evidence type="ECO:0000313" key="3">
    <source>
        <dbReference type="Proteomes" id="UP000250043"/>
    </source>
</evidence>
<dbReference type="InterPro" id="IPR029058">
    <property type="entry name" value="AB_hydrolase_fold"/>
</dbReference>
<protein>
    <recommendedName>
        <fullName evidence="1">AB hydrolase-1 domain-containing protein</fullName>
    </recommendedName>
</protein>
<dbReference type="AlphaFoldDB" id="A0A8E2DHX0"/>
<dbReference type="OrthoDB" id="3466517at2759"/>
<gene>
    <name evidence="2" type="ORF">OBBRIDRAFT_779689</name>
</gene>